<dbReference type="Gene3D" id="3.90.226.10">
    <property type="entry name" value="2-enoyl-CoA Hydratase, Chain A, domain 1"/>
    <property type="match status" value="1"/>
</dbReference>
<proteinExistence type="predicted"/>
<dbReference type="EMBL" id="JBCGBO010000024">
    <property type="protein sequence ID" value="KAK9180947.1"/>
    <property type="molecule type" value="Genomic_DNA"/>
</dbReference>
<dbReference type="AlphaFoldDB" id="A0AAP0LMU7"/>
<evidence type="ECO:0000313" key="2">
    <source>
        <dbReference type="Proteomes" id="UP001428341"/>
    </source>
</evidence>
<dbReference type="InterPro" id="IPR001753">
    <property type="entry name" value="Enoyl-CoA_hydra/iso"/>
</dbReference>
<dbReference type="Pfam" id="PF00378">
    <property type="entry name" value="ECH_1"/>
    <property type="match status" value="1"/>
</dbReference>
<name>A0AAP0LMU7_9ROSI</name>
<comment type="caution">
    <text evidence="1">The sequence shown here is derived from an EMBL/GenBank/DDBJ whole genome shotgun (WGS) entry which is preliminary data.</text>
</comment>
<keyword evidence="2" id="KW-1185">Reference proteome</keyword>
<dbReference type="GO" id="GO:0008935">
    <property type="term" value="F:1,4-dihydroxy-2-naphthoyl-CoA synthase activity"/>
    <property type="evidence" value="ECO:0007669"/>
    <property type="project" value="TreeGrafter"/>
</dbReference>
<dbReference type="GO" id="GO:0009234">
    <property type="term" value="P:menaquinone biosynthetic process"/>
    <property type="evidence" value="ECO:0007669"/>
    <property type="project" value="TreeGrafter"/>
</dbReference>
<reference evidence="1 2" key="1">
    <citation type="submission" date="2024-05" db="EMBL/GenBank/DDBJ databases">
        <title>Haplotype-resolved chromosome-level genome assembly of Huyou (Citrus changshanensis).</title>
        <authorList>
            <person name="Miao C."/>
            <person name="Chen W."/>
            <person name="Wu Y."/>
            <person name="Wang L."/>
            <person name="Zhao S."/>
            <person name="Grierson D."/>
            <person name="Xu C."/>
            <person name="Chen K."/>
        </authorList>
    </citation>
    <scope>NUCLEOTIDE SEQUENCE [LARGE SCALE GENOMIC DNA]</scope>
    <source>
        <strain evidence="1">01-14</strain>
        <tissue evidence="1">Leaf</tissue>
    </source>
</reference>
<dbReference type="PANTHER" id="PTHR43113:SF1">
    <property type="entry name" value="1,4-DIHYDROXY-2-NAPHTHOYL-COA SYNTHASE, PEROXISOMAL"/>
    <property type="match status" value="1"/>
</dbReference>
<dbReference type="SUPFAM" id="SSF52096">
    <property type="entry name" value="ClpP/crotonase"/>
    <property type="match status" value="1"/>
</dbReference>
<dbReference type="GO" id="GO:0005829">
    <property type="term" value="C:cytosol"/>
    <property type="evidence" value="ECO:0007669"/>
    <property type="project" value="TreeGrafter"/>
</dbReference>
<accession>A0AAP0LMU7</accession>
<protein>
    <submittedName>
        <fullName evidence="1">Uncharacterized protein</fullName>
    </submittedName>
</protein>
<gene>
    <name evidence="1" type="ORF">WN944_024083</name>
</gene>
<evidence type="ECO:0000313" key="1">
    <source>
        <dbReference type="EMBL" id="KAK9180947.1"/>
    </source>
</evidence>
<sequence>MNERSDGKTDITFELRTVENLRTSIKGKMALFTCTGTKAFCSGGDQALRTRDGYADYENFGRLNVLDLQIAGYAVGGGHVLHMVCDLTIAANNAIFGQTSVKHVKGADNLHYVLLKSVPFDLKDLVNCKDHGLWIGKSKLDETCSEEPNVTLVKVDGAKPMTLVSWKIKTSGIDQGIDMLSVLSSPTNQLEKFTALNDVEGVTNQLDAGCWLLED</sequence>
<dbReference type="InterPro" id="IPR029045">
    <property type="entry name" value="ClpP/crotonase-like_dom_sf"/>
</dbReference>
<organism evidence="1 2">
    <name type="scientific">Citrus x changshan-huyou</name>
    <dbReference type="NCBI Taxonomy" id="2935761"/>
    <lineage>
        <taxon>Eukaryota</taxon>
        <taxon>Viridiplantae</taxon>
        <taxon>Streptophyta</taxon>
        <taxon>Embryophyta</taxon>
        <taxon>Tracheophyta</taxon>
        <taxon>Spermatophyta</taxon>
        <taxon>Magnoliopsida</taxon>
        <taxon>eudicotyledons</taxon>
        <taxon>Gunneridae</taxon>
        <taxon>Pentapetalae</taxon>
        <taxon>rosids</taxon>
        <taxon>malvids</taxon>
        <taxon>Sapindales</taxon>
        <taxon>Rutaceae</taxon>
        <taxon>Aurantioideae</taxon>
        <taxon>Citrus</taxon>
    </lineage>
</organism>
<dbReference type="Proteomes" id="UP001428341">
    <property type="component" value="Unassembled WGS sequence"/>
</dbReference>
<dbReference type="PANTHER" id="PTHR43113">
    <property type="entry name" value="NUCLEOSIDE-DIPHOSPHATE-SUGAR EPIMERASE"/>
    <property type="match status" value="1"/>
</dbReference>